<name>A0A6J2THF2_DROLE</name>
<dbReference type="Proteomes" id="UP000504634">
    <property type="component" value="Unplaced"/>
</dbReference>
<dbReference type="RefSeq" id="XP_030374457.1">
    <property type="nucleotide sequence ID" value="XM_030518597.1"/>
</dbReference>
<reference evidence="2" key="1">
    <citation type="submission" date="2025-08" db="UniProtKB">
        <authorList>
            <consortium name="RefSeq"/>
        </authorList>
    </citation>
    <scope>IDENTIFICATION</scope>
    <source>
        <strain evidence="2">11010-0011.00</strain>
        <tissue evidence="2">Whole body</tissue>
    </source>
</reference>
<proteinExistence type="predicted"/>
<organism evidence="1 2">
    <name type="scientific">Drosophila lebanonensis</name>
    <name type="common">Fruit fly</name>
    <name type="synonym">Scaptodrosophila lebanonensis</name>
    <dbReference type="NCBI Taxonomy" id="7225"/>
    <lineage>
        <taxon>Eukaryota</taxon>
        <taxon>Metazoa</taxon>
        <taxon>Ecdysozoa</taxon>
        <taxon>Arthropoda</taxon>
        <taxon>Hexapoda</taxon>
        <taxon>Insecta</taxon>
        <taxon>Pterygota</taxon>
        <taxon>Neoptera</taxon>
        <taxon>Endopterygota</taxon>
        <taxon>Diptera</taxon>
        <taxon>Brachycera</taxon>
        <taxon>Muscomorpha</taxon>
        <taxon>Ephydroidea</taxon>
        <taxon>Drosophilidae</taxon>
        <taxon>Scaptodrosophila</taxon>
    </lineage>
</organism>
<dbReference type="OrthoDB" id="514167at2759"/>
<dbReference type="GeneID" id="115624021"/>
<accession>A0A6J2THF2</accession>
<evidence type="ECO:0000313" key="1">
    <source>
        <dbReference type="Proteomes" id="UP000504634"/>
    </source>
</evidence>
<dbReference type="AlphaFoldDB" id="A0A6J2THF2"/>
<protein>
    <submittedName>
        <fullName evidence="2">RNA transcription, translation and transport factor protein</fullName>
    </submittedName>
</protein>
<keyword evidence="1" id="KW-1185">Reference proteome</keyword>
<sequence>MLKLKLEALGHPTPNDVVLSNRKEFASTVLWLEDQKIRLYTIEDRAMLRNLDDMKVWEEGYKKYCADLNMPSLETQIEQLTWMLGHAIRLEFLDDPGQYEAFNSEEWGKQDNKKKLTPAPKIQAIFDGKINVQDKDFISGVRALANKLNVPHHPNHLLQLEAVARIVHERLSPAAKNRKPITGTPFPFEKGNDIVSVNDPALDYPMRILRLLQIQSLRELQTQINETIVSVQDLTANPKTDTKLGKVGF</sequence>
<dbReference type="PANTHER" id="PTHR15924">
    <property type="entry name" value="CLE"/>
    <property type="match status" value="1"/>
</dbReference>
<evidence type="ECO:0000313" key="2">
    <source>
        <dbReference type="RefSeq" id="XP_030374457.1"/>
    </source>
</evidence>
<dbReference type="Pfam" id="PF10036">
    <property type="entry name" value="RLL"/>
    <property type="match status" value="1"/>
</dbReference>
<dbReference type="InterPro" id="IPR019265">
    <property type="entry name" value="RTRAF"/>
</dbReference>
<gene>
    <name evidence="2" type="primary">LOC115624021</name>
</gene>